<evidence type="ECO:0000256" key="1">
    <source>
        <dbReference type="SAM" id="Coils"/>
    </source>
</evidence>
<feature type="coiled-coil region" evidence="1">
    <location>
        <begin position="375"/>
        <end position="443"/>
    </location>
</feature>
<evidence type="ECO:0000313" key="4">
    <source>
        <dbReference type="EMBL" id="KAG5483865.1"/>
    </source>
</evidence>
<feature type="coiled-coil region" evidence="1">
    <location>
        <begin position="272"/>
        <end position="321"/>
    </location>
</feature>
<evidence type="ECO:0008006" key="6">
    <source>
        <dbReference type="Google" id="ProtNLM"/>
    </source>
</evidence>
<keyword evidence="3" id="KW-0812">Transmembrane</keyword>
<feature type="region of interest" description="Disordered" evidence="2">
    <location>
        <begin position="546"/>
        <end position="590"/>
    </location>
</feature>
<dbReference type="EMBL" id="JAFHKP010000011">
    <property type="protein sequence ID" value="KAG5483865.1"/>
    <property type="molecule type" value="Genomic_DNA"/>
</dbReference>
<feature type="coiled-coil region" evidence="1">
    <location>
        <begin position="165"/>
        <end position="199"/>
    </location>
</feature>
<feature type="region of interest" description="Disordered" evidence="2">
    <location>
        <begin position="18"/>
        <end position="53"/>
    </location>
</feature>
<gene>
    <name evidence="4" type="ORF">CUR178_06862</name>
</gene>
<dbReference type="GeneID" id="94174023"/>
<reference evidence="4 5" key="1">
    <citation type="submission" date="2021-02" db="EMBL/GenBank/DDBJ databases">
        <title>Leishmania (Mundinia) enrietti genome sequencing and assembly.</title>
        <authorList>
            <person name="Almutairi H."/>
            <person name="Gatherer D."/>
        </authorList>
    </citation>
    <scope>NUCLEOTIDE SEQUENCE [LARGE SCALE GENOMIC DNA]</scope>
    <source>
        <strain evidence="4">CUR178</strain>
    </source>
</reference>
<evidence type="ECO:0000313" key="5">
    <source>
        <dbReference type="Proteomes" id="UP000674179"/>
    </source>
</evidence>
<protein>
    <recommendedName>
        <fullName evidence="6">Transmembrane protein</fullName>
    </recommendedName>
</protein>
<sequence length="675" mass="73928">MEVYPTTADAGLSALAEHVASPELPSPPSVSGEAAALQPQAQKSTAATSAVARTPEEQLHALEAKMTKWKEAVANQLNDAARKNKNLREELRLLRKEKENALSELRVQLTEEFQERTEMQRDELATLKRQTAALREEKKTMAATHEAELQATRTKLREVIQLELETEYKRREEQWEKEKTKLQARSAGKEKERAQAEHECDMLKLRLSRLGTQYDELAMLLQPEGGVTSPTRVVEADNNATGRTRSENASPTGAGASDTNGSSAARQQTAVAAAHARQIESIKAELQTKEQRTQFLLDRAKHEYEVEKSQLLRELQLREEELKVAHTLLKQVQVENSQYMECVSHAQTEQQALEQRYAAKVSALSQELAERINAADEVQLMNKLLQEQLRTSQQQVAMLEEESTMREEAFHSLMFSEDNKRIIMELQRAVQAARDEAEEWKMQYYASVTAPRGSAAVAAAATSQAGPSQQKPTDAGGTHVSASASAPATASVSTPQAWHDQLAAREADLSAQAAQLARKAALLEAAEAKLNRMRSSMASQAKLLLKQSRSGGRGGGSSGPVSPHGRREDGGNVVFAGGGHSDNAEDDDSDHRFVDTSPFISTAASLLPSALHGSLRLLEAQRRRLHLPGTCGLCACCFSGGGTTGAPRRLRLNAFLVTATAFMLLVMLASFRVVV</sequence>
<feature type="compositionally biased region" description="Low complexity" evidence="2">
    <location>
        <begin position="459"/>
        <end position="470"/>
    </location>
</feature>
<keyword evidence="5" id="KW-1185">Reference proteome</keyword>
<feature type="compositionally biased region" description="Polar residues" evidence="2">
    <location>
        <begin position="238"/>
        <end position="263"/>
    </location>
</feature>
<feature type="compositionally biased region" description="Low complexity" evidence="2">
    <location>
        <begin position="480"/>
        <end position="495"/>
    </location>
</feature>
<feature type="region of interest" description="Disordered" evidence="2">
    <location>
        <begin position="228"/>
        <end position="270"/>
    </location>
</feature>
<feature type="region of interest" description="Disordered" evidence="2">
    <location>
        <begin position="459"/>
        <end position="496"/>
    </location>
</feature>
<dbReference type="KEGG" id="lenr:94174023"/>
<name>A0A836HVX4_LEIEN</name>
<dbReference type="Proteomes" id="UP000674179">
    <property type="component" value="Chromosome 11"/>
</dbReference>
<keyword evidence="3" id="KW-1133">Transmembrane helix</keyword>
<dbReference type="AlphaFoldDB" id="A0A836HVX4"/>
<evidence type="ECO:0000256" key="2">
    <source>
        <dbReference type="SAM" id="MobiDB-lite"/>
    </source>
</evidence>
<proteinExistence type="predicted"/>
<feature type="coiled-coil region" evidence="1">
    <location>
        <begin position="59"/>
        <end position="137"/>
    </location>
</feature>
<organism evidence="4 5">
    <name type="scientific">Leishmania enriettii</name>
    <dbReference type="NCBI Taxonomy" id="5663"/>
    <lineage>
        <taxon>Eukaryota</taxon>
        <taxon>Discoba</taxon>
        <taxon>Euglenozoa</taxon>
        <taxon>Kinetoplastea</taxon>
        <taxon>Metakinetoplastina</taxon>
        <taxon>Trypanosomatida</taxon>
        <taxon>Trypanosomatidae</taxon>
        <taxon>Leishmaniinae</taxon>
        <taxon>Leishmania</taxon>
    </lineage>
</organism>
<evidence type="ECO:0000256" key="3">
    <source>
        <dbReference type="SAM" id="Phobius"/>
    </source>
</evidence>
<comment type="caution">
    <text evidence="4">The sequence shown here is derived from an EMBL/GenBank/DDBJ whole genome shotgun (WGS) entry which is preliminary data.</text>
</comment>
<keyword evidence="3" id="KW-0472">Membrane</keyword>
<feature type="transmembrane region" description="Helical" evidence="3">
    <location>
        <begin position="654"/>
        <end position="674"/>
    </location>
</feature>
<keyword evidence="1" id="KW-0175">Coiled coil</keyword>
<accession>A0A836HVX4</accession>
<feature type="compositionally biased region" description="Polar residues" evidence="2">
    <location>
        <begin position="39"/>
        <end position="48"/>
    </location>
</feature>
<dbReference type="RefSeq" id="XP_067694926.1">
    <property type="nucleotide sequence ID" value="XM_067838513.1"/>
</dbReference>
<dbReference type="OrthoDB" id="273531at2759"/>